<proteinExistence type="predicted"/>
<sequence length="1255" mass="127177">MTSNLKRDELKQKFADNQIPTGSDFAQLIDAAVIGRDDGVRFDPLSQQLQVSAPLHAQAAAQFDNALSVAGDAALGGKLALLGPAALNGSLDVAGPARFAGGLAIQNSLSGDNLHIAQGLQVGDAAQIGGDLTLGGFLDVAGPARLHGGVAIENGLTADNLSAQHNLQVGANAAVLGDAILGGALNVAGPAVFQGAAAIQQDLTLAQGLKLGQDAQISGAAAIAKNLDVGGVASFQSGLTVPGLAEFDSQHGKVNILAPQGLEVRQDSQLNTLSVSGDANLKANLSVADKISGHSLHLHGDARLEGDAKFDGGLLIGGASQLQGPANLAQGLSVAQGAAIGQTLSAGGLASFNGGAAVKGGLAADTLQVLGDSRLQGNLQLDRQLTVAGSAALGDSLHVAGGIQAGETMQIAGDATLGGFLDLSGPARLNGGVNIENGVNASAPDGQDVLTLSRMLNIDDGAPHAAPALKVDGNGDTALYGALQIGGALALAGPARLGGGVVVSGDLSGDSLHLSGGMQVGDTAQIGGDLTLGGFIDVAGPARLNGGAAVIGDLSGDSLHLKGGMQVGDTAQIGGDLTLGGFVDVAGPARLNGGAAVIGGLSGDSLHLKGGMQVAQTVQIAGDATLGGFLDLSGPARLNDTLAVGGDASLDGGLKISQRHQEKAPLEIIDPHQDCTPLLVSASGNVGVNTAAPAAQLHVVARPQREALRLMRQQDDGALLAAVTVNAQGQLAVGRDSARAALDVAGDAIVDGHLKTTLDLDVDGQAVLADARVENTLAVAGDSALKGQLAVDGAALFGNGQTTHGPATFHNEADLKSSLSVAGPAALQGDVDIKKTLRVRGDLAVDGAARLNDALEVAKDGRIAGALEVKKSLKVADRSELAGGVTAFGLADLKGGVALAHGEMVHTISADPYLGEEAASDKTLATQRAVKAYVDTYASPFGRGGRSWSIRTQEEFDRVFGDGSGEARIADNSTIILLPPRECGHSHPYTRLDGSRIEAGGDEWQAIASYVLRNPVRLGSGVSIVGFNEDAVRVVKADAGCRFLIEGGPRRPVSQILLQGFTFDGGGLPFNGHGGAVSLNHARDVQIRARLIGHVARGNGGALFGQDSRRVQADNIHACFASSDAPRQRLSYGGGAYGLVDSDIVASRCYADVGGAVALCPDSRVRAQGCQALYGGAAYSCERLTLSARYCTAHYQGGGAYGCNDLTASGYWTGNYSSQFSNRNIAAYTGNRQWSLWRGDFIERRIQPGWHCHDL</sequence>
<dbReference type="Gene3D" id="2.160.10.10">
    <property type="entry name" value="Hexapeptide repeat proteins"/>
    <property type="match status" value="2"/>
</dbReference>
<protein>
    <submittedName>
        <fullName evidence="1">Uncharacterized protein</fullName>
    </submittedName>
</protein>
<dbReference type="AlphaFoldDB" id="A0A2R4K2L7"/>
<dbReference type="SUPFAM" id="SSF51161">
    <property type="entry name" value="Trimeric LpxA-like enzymes"/>
    <property type="match status" value="3"/>
</dbReference>
<dbReference type="RefSeq" id="WP_172692263.1">
    <property type="nucleotide sequence ID" value="NZ_MG651603.1"/>
</dbReference>
<organism evidence="1">
    <name type="scientific">Chromobacterium violaceum</name>
    <dbReference type="NCBI Taxonomy" id="536"/>
    <lineage>
        <taxon>Bacteria</taxon>
        <taxon>Pseudomonadati</taxon>
        <taxon>Pseudomonadota</taxon>
        <taxon>Betaproteobacteria</taxon>
        <taxon>Neisseriales</taxon>
        <taxon>Chromobacteriaceae</taxon>
        <taxon>Chromobacterium</taxon>
    </lineage>
</organism>
<geneLocation type="plasmid" evidence="1">
    <name>pChV1</name>
</geneLocation>
<keyword evidence="1" id="KW-0614">Plasmid</keyword>
<accession>A0A2R4K2L7</accession>
<dbReference type="InterPro" id="IPR011004">
    <property type="entry name" value="Trimer_LpxA-like_sf"/>
</dbReference>
<evidence type="ECO:0000313" key="1">
    <source>
        <dbReference type="EMBL" id="AVV48134.1"/>
    </source>
</evidence>
<dbReference type="EMBL" id="MG651603">
    <property type="protein sequence ID" value="AVV48134.1"/>
    <property type="molecule type" value="Genomic_DNA"/>
</dbReference>
<reference evidence="1" key="1">
    <citation type="journal article" date="2018" name="Sci. Rep.">
        <title>Identification and DNA annotation of a plasmid isolated from Chromobacterium violaceum.</title>
        <authorList>
            <person name="Lima D.C."/>
            <person name="Nyberg L.K."/>
            <person name="Westerlund F."/>
            <person name="Batistuzzo de Medeiros S.R."/>
        </authorList>
    </citation>
    <scope>NUCLEOTIDE SEQUENCE</scope>
    <source>
        <strain evidence="1">ATCC 12472</strain>
        <plasmid evidence="1">pChV1</plasmid>
    </source>
</reference>
<name>A0A2R4K2L7_CHRVL</name>